<name>A0A232ESY9_9HYME</name>
<organism evidence="1 2">
    <name type="scientific">Trichomalopsis sarcophagae</name>
    <dbReference type="NCBI Taxonomy" id="543379"/>
    <lineage>
        <taxon>Eukaryota</taxon>
        <taxon>Metazoa</taxon>
        <taxon>Ecdysozoa</taxon>
        <taxon>Arthropoda</taxon>
        <taxon>Hexapoda</taxon>
        <taxon>Insecta</taxon>
        <taxon>Pterygota</taxon>
        <taxon>Neoptera</taxon>
        <taxon>Endopterygota</taxon>
        <taxon>Hymenoptera</taxon>
        <taxon>Apocrita</taxon>
        <taxon>Proctotrupomorpha</taxon>
        <taxon>Chalcidoidea</taxon>
        <taxon>Pteromalidae</taxon>
        <taxon>Pteromalinae</taxon>
        <taxon>Trichomalopsis</taxon>
    </lineage>
</organism>
<comment type="caution">
    <text evidence="1">The sequence shown here is derived from an EMBL/GenBank/DDBJ whole genome shotgun (WGS) entry which is preliminary data.</text>
</comment>
<dbReference type="AlphaFoldDB" id="A0A232ESY9"/>
<evidence type="ECO:0000313" key="1">
    <source>
        <dbReference type="EMBL" id="OXU21462.1"/>
    </source>
</evidence>
<keyword evidence="2" id="KW-1185">Reference proteome</keyword>
<sequence length="68" mass="7751">MQNEEDKFDPEPLITLGKINQNPTIQFLGNEGWVAASQGARDVRDPEIDPFTLKCHRVLELDCLRVVE</sequence>
<gene>
    <name evidence="1" type="ORF">TSAR_008493</name>
</gene>
<accession>A0A232ESY9</accession>
<protein>
    <submittedName>
        <fullName evidence="1">Uncharacterized protein</fullName>
    </submittedName>
</protein>
<dbReference type="Proteomes" id="UP000215335">
    <property type="component" value="Unassembled WGS sequence"/>
</dbReference>
<dbReference type="EMBL" id="NNAY01002361">
    <property type="protein sequence ID" value="OXU21462.1"/>
    <property type="molecule type" value="Genomic_DNA"/>
</dbReference>
<proteinExistence type="predicted"/>
<evidence type="ECO:0000313" key="2">
    <source>
        <dbReference type="Proteomes" id="UP000215335"/>
    </source>
</evidence>
<reference evidence="1 2" key="1">
    <citation type="journal article" date="2017" name="Curr. Biol.">
        <title>The Evolution of Venom by Co-option of Single-Copy Genes.</title>
        <authorList>
            <person name="Martinson E.O."/>
            <person name="Mrinalini"/>
            <person name="Kelkar Y.D."/>
            <person name="Chang C.H."/>
            <person name="Werren J.H."/>
        </authorList>
    </citation>
    <scope>NUCLEOTIDE SEQUENCE [LARGE SCALE GENOMIC DNA]</scope>
    <source>
        <strain evidence="1 2">Alberta</strain>
        <tissue evidence="1">Whole body</tissue>
    </source>
</reference>